<dbReference type="GO" id="GO:0004519">
    <property type="term" value="F:endonuclease activity"/>
    <property type="evidence" value="ECO:0007669"/>
    <property type="project" value="UniProtKB-KW"/>
</dbReference>
<dbReference type="InterPro" id="IPR029149">
    <property type="entry name" value="Creatin/AminoP/Spt16_N"/>
</dbReference>
<dbReference type="GO" id="GO:0006508">
    <property type="term" value="P:proteolysis"/>
    <property type="evidence" value="ECO:0007669"/>
    <property type="project" value="TreeGrafter"/>
</dbReference>
<dbReference type="PANTHER" id="PTHR43226">
    <property type="entry name" value="XAA-PRO AMINOPEPTIDASE 3"/>
    <property type="match status" value="1"/>
</dbReference>
<evidence type="ECO:0000256" key="4">
    <source>
        <dbReference type="ARBA" id="ARBA00022801"/>
    </source>
</evidence>
<dbReference type="Pfam" id="PF18826">
    <property type="entry name" value="bVLRF1"/>
    <property type="match status" value="1"/>
</dbReference>
<comment type="similarity">
    <text evidence="6">Belongs to the ANKZF1/VMS1 family.</text>
</comment>
<dbReference type="SMART" id="SM01011">
    <property type="entry name" value="AMP_N"/>
    <property type="match status" value="1"/>
</dbReference>
<accession>A0AAW1S2G4</accession>
<comment type="domain">
    <text evidence="6">The VLRF1 domain mediates binding to the 60S ribosomal subunit.</text>
</comment>
<dbReference type="SUPFAM" id="SSF53092">
    <property type="entry name" value="Creatinase/prolidase N-terminal domain"/>
    <property type="match status" value="1"/>
</dbReference>
<dbReference type="InterPro" id="IPR036005">
    <property type="entry name" value="Creatinase/aminopeptidase-like"/>
</dbReference>
<dbReference type="Pfam" id="PF05195">
    <property type="entry name" value="AMP_N"/>
    <property type="match status" value="1"/>
</dbReference>
<dbReference type="Proteomes" id="UP001438707">
    <property type="component" value="Unassembled WGS sequence"/>
</dbReference>
<dbReference type="PANTHER" id="PTHR43226:SF4">
    <property type="entry name" value="XAA-PRO AMINOPEPTIDASE 3"/>
    <property type="match status" value="1"/>
</dbReference>
<dbReference type="GO" id="GO:0070006">
    <property type="term" value="F:metalloaminopeptidase activity"/>
    <property type="evidence" value="ECO:0007669"/>
    <property type="project" value="InterPro"/>
</dbReference>
<keyword evidence="5" id="KW-0464">Manganese</keyword>
<evidence type="ECO:0000259" key="8">
    <source>
        <dbReference type="PROSITE" id="PS52044"/>
    </source>
</evidence>
<dbReference type="InterPro" id="IPR041175">
    <property type="entry name" value="VLRF1/Vms1"/>
</dbReference>
<feature type="domain" description="VLRF1" evidence="8">
    <location>
        <begin position="142"/>
        <end position="285"/>
    </location>
</feature>
<evidence type="ECO:0000313" key="10">
    <source>
        <dbReference type="Proteomes" id="UP001438707"/>
    </source>
</evidence>
<comment type="caution">
    <text evidence="9">The sequence shown here is derived from an EMBL/GenBank/DDBJ whole genome shotgun (WGS) entry which is preliminary data.</text>
</comment>
<reference evidence="9 10" key="1">
    <citation type="journal article" date="2024" name="Nat. Commun.">
        <title>Phylogenomics reveals the evolutionary origins of lichenization in chlorophyte algae.</title>
        <authorList>
            <person name="Puginier C."/>
            <person name="Libourel C."/>
            <person name="Otte J."/>
            <person name="Skaloud P."/>
            <person name="Haon M."/>
            <person name="Grisel S."/>
            <person name="Petersen M."/>
            <person name="Berrin J.G."/>
            <person name="Delaux P.M."/>
            <person name="Dal Grande F."/>
            <person name="Keller J."/>
        </authorList>
    </citation>
    <scope>NUCLEOTIDE SEQUENCE [LARGE SCALE GENOMIC DNA]</scope>
    <source>
        <strain evidence="9 10">SAG 2145</strain>
    </source>
</reference>
<feature type="active site" evidence="6">
    <location>
        <position position="185"/>
    </location>
</feature>
<keyword evidence="3" id="KW-0479">Metal-binding</keyword>
<keyword evidence="4 6" id="KW-0378">Hydrolase</keyword>
<feature type="region of interest" description="Disordered" evidence="7">
    <location>
        <begin position="331"/>
        <end position="374"/>
    </location>
</feature>
<dbReference type="SUPFAM" id="SSF55920">
    <property type="entry name" value="Creatinase/aminopeptidase"/>
    <property type="match status" value="1"/>
</dbReference>
<feature type="compositionally biased region" description="Low complexity" evidence="7">
    <location>
        <begin position="353"/>
        <end position="364"/>
    </location>
</feature>
<evidence type="ECO:0000256" key="1">
    <source>
        <dbReference type="ARBA" id="ARBA00001936"/>
    </source>
</evidence>
<proteinExistence type="inferred from homology"/>
<name>A0AAW1S2G4_9CHLO</name>
<evidence type="ECO:0000256" key="7">
    <source>
        <dbReference type="SAM" id="MobiDB-lite"/>
    </source>
</evidence>
<dbReference type="AlphaFoldDB" id="A0AAW1S2G4"/>
<evidence type="ECO:0000256" key="2">
    <source>
        <dbReference type="ARBA" id="ARBA00008766"/>
    </source>
</evidence>
<keyword evidence="6" id="KW-0255">Endonuclease</keyword>
<dbReference type="InterPro" id="IPR007865">
    <property type="entry name" value="Aminopep_P_N"/>
</dbReference>
<dbReference type="EMBL" id="JALJOS010000004">
    <property type="protein sequence ID" value="KAK9840196.1"/>
    <property type="molecule type" value="Genomic_DNA"/>
</dbReference>
<dbReference type="Pfam" id="PF00557">
    <property type="entry name" value="Peptidase_M24"/>
    <property type="match status" value="1"/>
</dbReference>
<evidence type="ECO:0000256" key="3">
    <source>
        <dbReference type="ARBA" id="ARBA00022723"/>
    </source>
</evidence>
<dbReference type="Gene3D" id="3.40.350.10">
    <property type="entry name" value="Creatinase/prolidase N-terminal domain"/>
    <property type="match status" value="1"/>
</dbReference>
<comment type="cofactor">
    <cofactor evidence="1">
        <name>Mn(2+)</name>
        <dbReference type="ChEBI" id="CHEBI:29035"/>
    </cofactor>
</comment>
<organism evidence="9 10">
    <name type="scientific">Apatococcus lobatus</name>
    <dbReference type="NCBI Taxonomy" id="904363"/>
    <lineage>
        <taxon>Eukaryota</taxon>
        <taxon>Viridiplantae</taxon>
        <taxon>Chlorophyta</taxon>
        <taxon>core chlorophytes</taxon>
        <taxon>Trebouxiophyceae</taxon>
        <taxon>Chlorellales</taxon>
        <taxon>Chlorellaceae</taxon>
        <taxon>Apatococcus</taxon>
    </lineage>
</organism>
<dbReference type="InterPro" id="IPR000994">
    <property type="entry name" value="Pept_M24"/>
</dbReference>
<evidence type="ECO:0000313" key="9">
    <source>
        <dbReference type="EMBL" id="KAK9840196.1"/>
    </source>
</evidence>
<dbReference type="CDD" id="cd01087">
    <property type="entry name" value="Prolidase"/>
    <property type="match status" value="1"/>
</dbReference>
<dbReference type="Gene3D" id="3.90.230.10">
    <property type="entry name" value="Creatinase/methionine aminopeptidase superfamily"/>
    <property type="match status" value="1"/>
</dbReference>
<protein>
    <recommendedName>
        <fullName evidence="8">VLRF1 domain-containing protein</fullName>
    </recommendedName>
</protein>
<sequence length="769" mass="85687">MQALRRVGLCLLPVHQSRMRKNFKPVVTRNSQTEFESWIRSHPLPAAGSTGPKQRHVKSVEEDDIPKPCHQYEYEWSATETVVRHCIDQFSSSTWLPTASGFQALGSSGKVLCQIDIPAVMLTTDDKMRTPEDLLLHMPNAVRSQHLIALLVADAAAIGVWKNGTLLRHRVLTGYTVRKQQGKAQLAYQRQGGGGRSVGARIRKRETRRLFQAFSDTLVEWQEDIAECRYLYHSGVTRVWNEVWACQRPAPPVARDDERWRKVPISIRRPRFKVLEHVAHRLSHGCVRTILQAKAAFAACPQLLSKKILRGLSSFHPENLTTSPLTDPSFAAPWNHKEGNATPLGWGSKGGTRPANPRIPPRAASRGRSHGRTSTSYMAGLIPYPYRQDADFRYLTGINQDGVAVIESSESAQSGWYRLFVPGGNAQAEQWTGSKLNVEAALDQFGADEAHPMAEMDRHLQAPLSSASQILCSQERDLLREVKTLRSAVDAGRVRQLSPILHDIRWRKSQAEMALAERSVSVAASAMRRCMEMSHGGVLEHQLAATFEYECKMAGASCMSYPQVVAGGPDACTIHYSRNDKRVQDGELVLMDAGCELQGYCSDITRAWPVSGTYSKAQRLVYDVVQDVHRRCVEECVVGGTLRAIHQLSIQLLSEGLADLRIFGLLPPAEIAREPYRLVYPHSVGHWLGMDTHDTSTIRHDRLLQDGVIMAIEPGLYIPDEPRFGDFAGIGIRIEDDVAISASGPRILSRDVPSDPLEIERLIGSRRPL</sequence>
<dbReference type="PROSITE" id="PS52044">
    <property type="entry name" value="VLRF1"/>
    <property type="match status" value="1"/>
</dbReference>
<dbReference type="InterPro" id="IPR052433">
    <property type="entry name" value="X-Pro_dipept-like"/>
</dbReference>
<evidence type="ECO:0000256" key="6">
    <source>
        <dbReference type="PROSITE-ProRule" id="PRU01389"/>
    </source>
</evidence>
<comment type="similarity">
    <text evidence="2">Belongs to the peptidase M24B family.</text>
</comment>
<keyword evidence="6" id="KW-0963">Cytoplasm</keyword>
<dbReference type="GO" id="GO:0005739">
    <property type="term" value="C:mitochondrion"/>
    <property type="evidence" value="ECO:0007669"/>
    <property type="project" value="TreeGrafter"/>
</dbReference>
<dbReference type="GO" id="GO:0030145">
    <property type="term" value="F:manganese ion binding"/>
    <property type="evidence" value="ECO:0007669"/>
    <property type="project" value="InterPro"/>
</dbReference>
<gene>
    <name evidence="9" type="ORF">WJX74_005278</name>
</gene>
<keyword evidence="6" id="KW-0540">Nuclease</keyword>
<keyword evidence="10" id="KW-1185">Reference proteome</keyword>
<evidence type="ECO:0000256" key="5">
    <source>
        <dbReference type="ARBA" id="ARBA00023211"/>
    </source>
</evidence>